<dbReference type="InterPro" id="IPR036388">
    <property type="entry name" value="WH-like_DNA-bd_sf"/>
</dbReference>
<dbReference type="OrthoDB" id="9812435at2"/>
<dbReference type="InterPro" id="IPR058163">
    <property type="entry name" value="LysR-type_TF_proteobact-type"/>
</dbReference>
<dbReference type="GO" id="GO:0003700">
    <property type="term" value="F:DNA-binding transcription factor activity"/>
    <property type="evidence" value="ECO:0007669"/>
    <property type="project" value="InterPro"/>
</dbReference>
<evidence type="ECO:0000256" key="3">
    <source>
        <dbReference type="ARBA" id="ARBA00023125"/>
    </source>
</evidence>
<dbReference type="AlphaFoldDB" id="A0A0K1PK31"/>
<dbReference type="PANTHER" id="PTHR30537">
    <property type="entry name" value="HTH-TYPE TRANSCRIPTIONAL REGULATOR"/>
    <property type="match status" value="1"/>
</dbReference>
<evidence type="ECO:0000313" key="7">
    <source>
        <dbReference type="Proteomes" id="UP000064967"/>
    </source>
</evidence>
<dbReference type="KEGG" id="llu:AKJ09_00133"/>
<dbReference type="PANTHER" id="PTHR30537:SF30">
    <property type="entry name" value="TRANSCRIPTIONAL REGULATOR-RELATED"/>
    <property type="match status" value="1"/>
</dbReference>
<dbReference type="Pfam" id="PF00126">
    <property type="entry name" value="HTH_1"/>
    <property type="match status" value="1"/>
</dbReference>
<reference evidence="6 7" key="1">
    <citation type="submission" date="2015-08" db="EMBL/GenBank/DDBJ databases">
        <authorList>
            <person name="Babu N.S."/>
            <person name="Beckwith C.J."/>
            <person name="Beseler K.G."/>
            <person name="Brison A."/>
            <person name="Carone J.V."/>
            <person name="Caskin T.P."/>
            <person name="Diamond M."/>
            <person name="Durham M.E."/>
            <person name="Foxe J.M."/>
            <person name="Go M."/>
            <person name="Henderson B.A."/>
            <person name="Jones I.B."/>
            <person name="McGettigan J.A."/>
            <person name="Micheletti S.J."/>
            <person name="Nasrallah M.E."/>
            <person name="Ortiz D."/>
            <person name="Piller C.R."/>
            <person name="Privatt S.R."/>
            <person name="Schneider S.L."/>
            <person name="Sharp S."/>
            <person name="Smith T.C."/>
            <person name="Stanton J.D."/>
            <person name="Ullery H.E."/>
            <person name="Wilson R.J."/>
            <person name="Serrano M.G."/>
            <person name="Buck G."/>
            <person name="Lee V."/>
            <person name="Wang Y."/>
            <person name="Carvalho R."/>
            <person name="Voegtly L."/>
            <person name="Shi R."/>
            <person name="Duckworth R."/>
            <person name="Johnson A."/>
            <person name="Loviza R."/>
            <person name="Walstead R."/>
            <person name="Shah Z."/>
            <person name="Kiflezghi M."/>
            <person name="Wade K."/>
            <person name="Ball S.L."/>
            <person name="Bradley K.W."/>
            <person name="Asai D.J."/>
            <person name="Bowman C.A."/>
            <person name="Russell D.A."/>
            <person name="Pope W.H."/>
            <person name="Jacobs-Sera D."/>
            <person name="Hendrix R.W."/>
            <person name="Hatfull G.F."/>
        </authorList>
    </citation>
    <scope>NUCLEOTIDE SEQUENCE [LARGE SCALE GENOMIC DNA]</scope>
    <source>
        <strain evidence="6 7">DSM 27648</strain>
    </source>
</reference>
<keyword evidence="2" id="KW-0805">Transcription regulation</keyword>
<dbReference type="PROSITE" id="PS50931">
    <property type="entry name" value="HTH_LYSR"/>
    <property type="match status" value="1"/>
</dbReference>
<dbReference type="SUPFAM" id="SSF53850">
    <property type="entry name" value="Periplasmic binding protein-like II"/>
    <property type="match status" value="1"/>
</dbReference>
<feature type="domain" description="HTH lysR-type" evidence="5">
    <location>
        <begin position="6"/>
        <end position="63"/>
    </location>
</feature>
<dbReference type="InterPro" id="IPR036390">
    <property type="entry name" value="WH_DNA-bd_sf"/>
</dbReference>
<name>A0A0K1PK31_9BACT</name>
<organism evidence="6 7">
    <name type="scientific">Labilithrix luteola</name>
    <dbReference type="NCBI Taxonomy" id="1391654"/>
    <lineage>
        <taxon>Bacteria</taxon>
        <taxon>Pseudomonadati</taxon>
        <taxon>Myxococcota</taxon>
        <taxon>Polyangia</taxon>
        <taxon>Polyangiales</taxon>
        <taxon>Labilitrichaceae</taxon>
        <taxon>Labilithrix</taxon>
    </lineage>
</organism>
<evidence type="ECO:0000259" key="5">
    <source>
        <dbReference type="PROSITE" id="PS50931"/>
    </source>
</evidence>
<dbReference type="CDD" id="cd08422">
    <property type="entry name" value="PBP2_CrgA_like"/>
    <property type="match status" value="1"/>
</dbReference>
<dbReference type="FunFam" id="1.10.10.10:FF:000001">
    <property type="entry name" value="LysR family transcriptional regulator"/>
    <property type="match status" value="1"/>
</dbReference>
<dbReference type="RefSeq" id="WP_146645063.1">
    <property type="nucleotide sequence ID" value="NZ_CP012333.1"/>
</dbReference>
<dbReference type="Gene3D" id="1.10.10.10">
    <property type="entry name" value="Winged helix-like DNA-binding domain superfamily/Winged helix DNA-binding domain"/>
    <property type="match status" value="1"/>
</dbReference>
<dbReference type="SUPFAM" id="SSF46785">
    <property type="entry name" value="Winged helix' DNA-binding domain"/>
    <property type="match status" value="1"/>
</dbReference>
<dbReference type="PATRIC" id="fig|1391654.3.peg.147"/>
<comment type="similarity">
    <text evidence="1">Belongs to the LysR transcriptional regulatory family.</text>
</comment>
<sequence length="297" mass="32613">MTAPIDRLASMETFLRIVDAGSLSAAAKQLGTSQPTVSRRLRALESTLGVPLLKRSTHAIQLTETGERYVARARDLLAEWRSFEAGVRGDDDEPEGTLRVVVPHAFGQEQLVGPATRFLRAYPKVTIEWLLSDGPIRLVEDGIDCVIRVGALQGDALVARKIHDVKRIVVASPALLARRPPTRPAQLTALPWLALRTFYRNRVRLEKAGAVATLDIRPRFFTDSLYALRTAALDGTGAAVVSEWMVRGDIQAGALVHLLPSWSAPSLPVYIAYPQAKLYPTKLRAFVDAMKQGFEGQ</sequence>
<dbReference type="Gene3D" id="3.40.190.290">
    <property type="match status" value="1"/>
</dbReference>
<evidence type="ECO:0000256" key="2">
    <source>
        <dbReference type="ARBA" id="ARBA00023015"/>
    </source>
</evidence>
<evidence type="ECO:0000256" key="4">
    <source>
        <dbReference type="ARBA" id="ARBA00023163"/>
    </source>
</evidence>
<protein>
    <submittedName>
        <fullName evidence="6">Transcriptional regulator, LysR family</fullName>
    </submittedName>
</protein>
<accession>A0A0K1PK31</accession>
<dbReference type="InterPro" id="IPR005119">
    <property type="entry name" value="LysR_subst-bd"/>
</dbReference>
<keyword evidence="3" id="KW-0238">DNA-binding</keyword>
<evidence type="ECO:0000256" key="1">
    <source>
        <dbReference type="ARBA" id="ARBA00009437"/>
    </source>
</evidence>
<keyword evidence="4" id="KW-0804">Transcription</keyword>
<dbReference type="GO" id="GO:0043565">
    <property type="term" value="F:sequence-specific DNA binding"/>
    <property type="evidence" value="ECO:0007669"/>
    <property type="project" value="TreeGrafter"/>
</dbReference>
<dbReference type="Proteomes" id="UP000064967">
    <property type="component" value="Chromosome"/>
</dbReference>
<dbReference type="Pfam" id="PF03466">
    <property type="entry name" value="LysR_substrate"/>
    <property type="match status" value="1"/>
</dbReference>
<dbReference type="GO" id="GO:0006351">
    <property type="term" value="P:DNA-templated transcription"/>
    <property type="evidence" value="ECO:0007669"/>
    <property type="project" value="TreeGrafter"/>
</dbReference>
<dbReference type="PRINTS" id="PR00039">
    <property type="entry name" value="HTHLYSR"/>
</dbReference>
<gene>
    <name evidence="6" type="ORF">AKJ09_00133</name>
</gene>
<evidence type="ECO:0000313" key="6">
    <source>
        <dbReference type="EMBL" id="AKU93469.1"/>
    </source>
</evidence>
<dbReference type="InterPro" id="IPR000847">
    <property type="entry name" value="LysR_HTH_N"/>
</dbReference>
<dbReference type="EMBL" id="CP012333">
    <property type="protein sequence ID" value="AKU93469.1"/>
    <property type="molecule type" value="Genomic_DNA"/>
</dbReference>
<dbReference type="STRING" id="1391654.AKJ09_00133"/>
<proteinExistence type="inferred from homology"/>
<keyword evidence="7" id="KW-1185">Reference proteome</keyword>